<evidence type="ECO:0000313" key="3">
    <source>
        <dbReference type="Proteomes" id="UP000886819"/>
    </source>
</evidence>
<evidence type="ECO:0000256" key="1">
    <source>
        <dbReference type="SAM" id="Phobius"/>
    </source>
</evidence>
<dbReference type="EMBL" id="DVFI01000091">
    <property type="protein sequence ID" value="HIQ63117.1"/>
    <property type="molecule type" value="Genomic_DNA"/>
</dbReference>
<reference evidence="2" key="2">
    <citation type="journal article" date="2021" name="PeerJ">
        <title>Extensive microbial diversity within the chicken gut microbiome revealed by metagenomics and culture.</title>
        <authorList>
            <person name="Gilroy R."/>
            <person name="Ravi A."/>
            <person name="Getino M."/>
            <person name="Pursley I."/>
            <person name="Horton D.L."/>
            <person name="Alikhan N.F."/>
            <person name="Baker D."/>
            <person name="Gharbi K."/>
            <person name="Hall N."/>
            <person name="Watson M."/>
            <person name="Adriaenssens E.M."/>
            <person name="Foster-Nyarko E."/>
            <person name="Jarju S."/>
            <person name="Secka A."/>
            <person name="Antonio M."/>
            <person name="Oren A."/>
            <person name="Chaudhuri R.R."/>
            <person name="La Ragione R."/>
            <person name="Hildebrand F."/>
            <person name="Pallen M.J."/>
        </authorList>
    </citation>
    <scope>NUCLEOTIDE SEQUENCE</scope>
    <source>
        <strain evidence="2">ChiHile30-977</strain>
    </source>
</reference>
<comment type="caution">
    <text evidence="2">The sequence shown here is derived from an EMBL/GenBank/DDBJ whole genome shotgun (WGS) entry which is preliminary data.</text>
</comment>
<accession>A0A9D0YW80</accession>
<organism evidence="2 3">
    <name type="scientific">Candidatus Avichristensenella intestinipullorum</name>
    <dbReference type="NCBI Taxonomy" id="2840693"/>
    <lineage>
        <taxon>Bacteria</taxon>
        <taxon>Bacillati</taxon>
        <taxon>Bacillota</taxon>
        <taxon>Clostridia</taxon>
        <taxon>Candidatus Avichristensenella</taxon>
    </lineage>
</organism>
<protein>
    <submittedName>
        <fullName evidence="2">Uncharacterized protein</fullName>
    </submittedName>
</protein>
<keyword evidence="1" id="KW-0812">Transmembrane</keyword>
<proteinExistence type="predicted"/>
<feature type="transmembrane region" description="Helical" evidence="1">
    <location>
        <begin position="49"/>
        <end position="70"/>
    </location>
</feature>
<dbReference type="Proteomes" id="UP000886819">
    <property type="component" value="Unassembled WGS sequence"/>
</dbReference>
<reference evidence="2" key="1">
    <citation type="submission" date="2020-10" db="EMBL/GenBank/DDBJ databases">
        <authorList>
            <person name="Gilroy R."/>
        </authorList>
    </citation>
    <scope>NUCLEOTIDE SEQUENCE</scope>
    <source>
        <strain evidence="2">ChiHile30-977</strain>
    </source>
</reference>
<dbReference type="AlphaFoldDB" id="A0A9D0YW80"/>
<sequence length="767" mass="84538">MKRPVILRQETLQPMLPDIPPAFCEQMRALTGSLAQQGKEPVMQRKISIGLVAALVALLITMGALAAALLSGKDFVEQELAPRAAQNESDKWTQAELDVILSSAQEHGIEMPASLLEELRNAEDGLYKEELMRDFLRTSLGYYPSTWSIEDQAWYHNLLLSVGLDSPMGNCVLPAEGEISQDEAVAIVHAHLAQTYGADPAQLADPAQYRQNMTYRETRHSVYYTERHWYVWLEALDGDLQSFELTLSPQGEILTCESFAPAADSLPAYDVYSEQYGDFSQWTQDVWQAMVEALRAQNEGRTVANINSLCFMQSRYPDEADWPVSRETAWQTALSAMADAFPQAEDVSLASAVLLDALPNALWKVWLHAQDDASGHLAEVDAATGELLSLQPRVHGYLCVPYVSDDTLNRCFTQSGLLLPESEEQPSPTEVTERFLREHGERAQWSEETWVAYGAALNAAAAVHGPQTEELYAYALQRYGLPDEEALPREEAVAAALAGADGQAADGQEALAVYLLDGDTALWQVTFPGPDGGGTMVVLNAHSGEVLRTAPWGAQDAACLPYVLSSSLEQARARPLATVPPPQPTRRPDGRRWIWYSELMPQETWDKLGAVQYRGDNIDVLQAQWTEAFGSDGLFWPLEAKAVLYYQHDSIEPDVTVLPGVPLDTDVQEEEAKAIAAQALRETWDGMDEDDRRELADSLGLSGQDAVLETLQPSVSFWYNTPQMGMRIYRIDFLCVAPTAYGVPVLSVWVDAASGDTLPAPETAPNG</sequence>
<name>A0A9D0YW80_9FIRM</name>
<gene>
    <name evidence="2" type="ORF">IAA66_05960</name>
</gene>
<keyword evidence="1" id="KW-0472">Membrane</keyword>
<keyword evidence="1" id="KW-1133">Transmembrane helix</keyword>
<evidence type="ECO:0000313" key="2">
    <source>
        <dbReference type="EMBL" id="HIQ63117.1"/>
    </source>
</evidence>